<organism evidence="1">
    <name type="scientific">Fusobacterium animalis</name>
    <dbReference type="NCBI Taxonomy" id="76859"/>
    <lineage>
        <taxon>Bacteria</taxon>
        <taxon>Fusobacteriati</taxon>
        <taxon>Fusobacteriota</taxon>
        <taxon>Fusobacteriia</taxon>
        <taxon>Fusobacteriales</taxon>
        <taxon>Fusobacteriaceae</taxon>
        <taxon>Fusobacterium</taxon>
    </lineage>
</organism>
<dbReference type="Proteomes" id="UP000063147">
    <property type="component" value="Chromosome"/>
</dbReference>
<evidence type="ECO:0000313" key="1">
    <source>
        <dbReference type="EMBL" id="ALF17959.1"/>
    </source>
</evidence>
<proteinExistence type="predicted"/>
<dbReference type="RefSeq" id="WP_060676291.1">
    <property type="nucleotide sequence ID" value="NZ_CP012713.1"/>
</dbReference>
<dbReference type="Gene3D" id="1.25.40.10">
    <property type="entry name" value="Tetratricopeptide repeat domain"/>
    <property type="match status" value="1"/>
</dbReference>
<dbReference type="AlphaFoldDB" id="A0A0M3US93"/>
<protein>
    <submittedName>
        <fullName evidence="1">Uncharacterized protein</fullName>
    </submittedName>
</protein>
<dbReference type="InterPro" id="IPR011990">
    <property type="entry name" value="TPR-like_helical_dom_sf"/>
</dbReference>
<accession>A0A0M3US93</accession>
<dbReference type="PATRIC" id="fig|76859.3.peg.1436"/>
<gene>
    <name evidence="1" type="ORF">RN98_07145</name>
</gene>
<sequence>MKKIGLIVLLTLSFLLLTNCNKDEKKETVAVKYENKNPKIKFSDDTYKLFEEFAENKKEIMEKLKTLNKDEANKLYEQYVEDNENILYKIGETTEKFLDSIYYGSAEEQFTEKDWNDTNKILNKYDLELWDIGEGMVTIRELPHLYYDVFKDYVTDDYKEYLKIWAKDDEELYQADAGLSISFEELGDRIARWENFLNRYPNSTLKPKITALLNSYREDYLLGMENTPTRDGGYDGQPFTICEENIKEFNRFMEKYPNSPTVELIKYYLENYENENIYELVREKISEKFGNK</sequence>
<dbReference type="OrthoDB" id="8605367at2"/>
<evidence type="ECO:0000313" key="2">
    <source>
        <dbReference type="Proteomes" id="UP000063147"/>
    </source>
</evidence>
<dbReference type="EMBL" id="CP012713">
    <property type="protein sequence ID" value="ALF17959.1"/>
    <property type="molecule type" value="Genomic_DNA"/>
</dbReference>
<name>A0A0M3US93_9FUSO</name>
<reference evidence="1 2" key="1">
    <citation type="submission" date="2015-09" db="EMBL/GenBank/DDBJ databases">
        <authorList>
            <person name="Jackson K.R."/>
            <person name="Lunt B.L."/>
            <person name="Fisher J.N.B."/>
            <person name="Gardner A.V."/>
            <person name="Bailey M.E."/>
            <person name="Deus L.M."/>
            <person name="Earl A.S."/>
            <person name="Gibby P.D."/>
            <person name="Hartmann K.A."/>
            <person name="Liu J.E."/>
            <person name="Manci A.M."/>
            <person name="Nielsen D.A."/>
            <person name="Solomon M.B."/>
            <person name="Breakwell D.P."/>
            <person name="Burnett S.H."/>
            <person name="Grose J.H."/>
        </authorList>
    </citation>
    <scope>NUCLEOTIDE SEQUENCE [LARGE SCALE GENOMIC DNA]</scope>
    <source>
        <strain evidence="1 2">KCOM 1279</strain>
    </source>
</reference>